<keyword evidence="3" id="KW-1185">Reference proteome</keyword>
<dbReference type="OrthoDB" id="138672at2"/>
<dbReference type="EMBL" id="NOJY02000037">
    <property type="protein sequence ID" value="RDY26039.1"/>
    <property type="molecule type" value="Genomic_DNA"/>
</dbReference>
<dbReference type="Proteomes" id="UP000215694">
    <property type="component" value="Unassembled WGS sequence"/>
</dbReference>
<reference evidence="2 3" key="1">
    <citation type="journal article" date="2017" name="Genome Announc.">
        <title>Draft Genome Sequence of Romboutsia weinsteinii sp. nov. Strain CCRI-19649(T) Isolated from Surface Water.</title>
        <authorList>
            <person name="Maheux A.F."/>
            <person name="Boudreau D.K."/>
            <person name="Berube E."/>
            <person name="Boissinot M."/>
            <person name="Cantin P."/>
            <person name="Raymond F."/>
            <person name="Corbeil J."/>
            <person name="Omar R.F."/>
            <person name="Bergeron M.G."/>
        </authorList>
    </citation>
    <scope>NUCLEOTIDE SEQUENCE [LARGE SCALE GENOMIC DNA]</scope>
    <source>
        <strain evidence="2 3">CCRI-19649</strain>
    </source>
</reference>
<feature type="transmembrane region" description="Helical" evidence="1">
    <location>
        <begin position="69"/>
        <end position="88"/>
    </location>
</feature>
<feature type="transmembrane region" description="Helical" evidence="1">
    <location>
        <begin position="118"/>
        <end position="142"/>
    </location>
</feature>
<protein>
    <submittedName>
        <fullName evidence="2">ABC transporter permease</fullName>
    </submittedName>
</protein>
<name>A0A371IZU9_9FIRM</name>
<evidence type="ECO:0000313" key="3">
    <source>
        <dbReference type="Proteomes" id="UP000215694"/>
    </source>
</evidence>
<accession>A0A371IZU9</accession>
<feature type="transmembrane region" description="Helical" evidence="1">
    <location>
        <begin position="32"/>
        <end position="49"/>
    </location>
</feature>
<sequence length="533" mass="59843">MSNLGLLLNTNIINEFGINKIKNINTNEKKKILGYILLMVVAFGTLGYYMFDLCFMMSDYLLQVNQMELLLIIGFVGSIAFSLFTSIYKGSTYLFNAKDFDMLISLPIRESTILASKVIMLLLTNYFFSIPLIFIPGVVYFIKVETSLLFIPYLAIMFLVVPLIPIIVASIISFLLGSVSSKIKHKNIVLIGGSIFLLIGYMALVTQIEPIASKLLSNSASIIETIGKLYLPAYYYVDVLKNNNFISLLLFMSVSIVPFVAFVSIFSKQFKIINSRMNESYKSKEYKLTDLKTSNIITSLIRKEFSRYFSSYIYVLNTSIGVILLPICSLALVIFGAEKLDALLNLNIDMNMLKPQIIIAVLFMVIMSCTTHCSISLEGKNLWIIKSLPLKETDIFKAKIFMNLILIVPISILSFIAIALKLKFDFVFILIMIATIIAIGILTAVGGILANLLFPNLDWKNEVAVVKRSASVMIVLFGEMIYLATFGGIFYLLNVSMENINLFLAISTIVTFIISIILWNIVKTKGVKIFRNL</sequence>
<dbReference type="RefSeq" id="WP_116041546.1">
    <property type="nucleotide sequence ID" value="NZ_NOJY02000037.1"/>
</dbReference>
<evidence type="ECO:0000256" key="1">
    <source>
        <dbReference type="SAM" id="Phobius"/>
    </source>
</evidence>
<feature type="transmembrane region" description="Helical" evidence="1">
    <location>
        <begin position="148"/>
        <end position="176"/>
    </location>
</feature>
<keyword evidence="1" id="KW-0812">Transmembrane</keyword>
<feature type="transmembrane region" description="Helical" evidence="1">
    <location>
        <begin position="500"/>
        <end position="522"/>
    </location>
</feature>
<feature type="transmembrane region" description="Helical" evidence="1">
    <location>
        <begin position="474"/>
        <end position="494"/>
    </location>
</feature>
<comment type="caution">
    <text evidence="2">The sequence shown here is derived from an EMBL/GenBank/DDBJ whole genome shotgun (WGS) entry which is preliminary data.</text>
</comment>
<gene>
    <name evidence="2" type="ORF">CHL78_015265</name>
</gene>
<feature type="transmembrane region" description="Helical" evidence="1">
    <location>
        <begin position="426"/>
        <end position="454"/>
    </location>
</feature>
<feature type="transmembrane region" description="Helical" evidence="1">
    <location>
        <begin position="245"/>
        <end position="267"/>
    </location>
</feature>
<feature type="transmembrane region" description="Helical" evidence="1">
    <location>
        <begin position="357"/>
        <end position="379"/>
    </location>
</feature>
<keyword evidence="1" id="KW-1133">Transmembrane helix</keyword>
<dbReference type="AlphaFoldDB" id="A0A371IZU9"/>
<evidence type="ECO:0000313" key="2">
    <source>
        <dbReference type="EMBL" id="RDY26039.1"/>
    </source>
</evidence>
<feature type="transmembrane region" description="Helical" evidence="1">
    <location>
        <begin position="400"/>
        <end position="420"/>
    </location>
</feature>
<feature type="transmembrane region" description="Helical" evidence="1">
    <location>
        <begin position="312"/>
        <end position="337"/>
    </location>
</feature>
<keyword evidence="1" id="KW-0472">Membrane</keyword>
<organism evidence="2 3">
    <name type="scientific">Romboutsia weinsteinii</name>
    <dbReference type="NCBI Taxonomy" id="2020949"/>
    <lineage>
        <taxon>Bacteria</taxon>
        <taxon>Bacillati</taxon>
        <taxon>Bacillota</taxon>
        <taxon>Clostridia</taxon>
        <taxon>Peptostreptococcales</taxon>
        <taxon>Peptostreptococcaceae</taxon>
        <taxon>Romboutsia</taxon>
    </lineage>
</organism>
<proteinExistence type="predicted"/>
<feature type="transmembrane region" description="Helical" evidence="1">
    <location>
        <begin position="188"/>
        <end position="208"/>
    </location>
</feature>